<gene>
    <name evidence="2" type="ORF">PB1_08537</name>
</gene>
<dbReference type="eggNOG" id="COG0737">
    <property type="taxonomic scope" value="Bacteria"/>
</dbReference>
<keyword evidence="3" id="KW-1185">Reference proteome</keyword>
<evidence type="ECO:0000313" key="2">
    <source>
        <dbReference type="EMBL" id="EIJ80393.1"/>
    </source>
</evidence>
<sequence length="283" mass="32667">MRRGREIKKSKLFYFVLLLAAVSFFTVKPFTEKASASGHDSYLPDTTKLLKYAHSEGSSTQEFSHAKDGKYIWKGIYSYGGDQYFTKYYKEDKSGLIIGNLDHEKFFFMNLAYPVKVGTTWSYTDYEGKKITCKISSVTKTIKIRAGAFKNVVEVKESNGTYRYFAKNVGLIKVYRPNAIFDADYLELVSIKTKITVLWGNSELKKGQIGRITVQKPINLWKRDKDHRLQFVRILKPFEQYRVYTYDQQNGGQYGLGAGYSVTKMPTHIKYKTPSKQLLDKLK</sequence>
<accession>I3E1M2</accession>
<evidence type="ECO:0000256" key="1">
    <source>
        <dbReference type="SAM" id="Phobius"/>
    </source>
</evidence>
<dbReference type="PATRIC" id="fig|997296.3.peg.1814"/>
<dbReference type="EMBL" id="AFEU01000002">
    <property type="protein sequence ID" value="EIJ80393.1"/>
    <property type="molecule type" value="Genomic_DNA"/>
</dbReference>
<dbReference type="Proteomes" id="UP000010523">
    <property type="component" value="Unassembled WGS sequence"/>
</dbReference>
<reference evidence="2 3" key="1">
    <citation type="journal article" date="2012" name="Appl. Environ. Microbiol.">
        <title>Genome Sequence of Thermotolerant Bacillus methanolicus: Features and Regulation Related to Methylotrophy and Production of L-Lysine and L-Glutamate from Methanol.</title>
        <authorList>
            <person name="Heggeset T.M."/>
            <person name="Krog A."/>
            <person name="Balzer S."/>
            <person name="Wentzel A."/>
            <person name="Ellingsen T.E."/>
            <person name="Brautaset T."/>
        </authorList>
    </citation>
    <scope>NUCLEOTIDE SEQUENCE [LARGE SCALE GENOMIC DNA]</scope>
    <source>
        <strain evidence="2 3">PB1</strain>
    </source>
</reference>
<dbReference type="AlphaFoldDB" id="I3E1M2"/>
<organism evidence="2 3">
    <name type="scientific">Bacillus methanolicus PB1</name>
    <dbReference type="NCBI Taxonomy" id="997296"/>
    <lineage>
        <taxon>Bacteria</taxon>
        <taxon>Bacillati</taxon>
        <taxon>Bacillota</taxon>
        <taxon>Bacilli</taxon>
        <taxon>Bacillales</taxon>
        <taxon>Bacillaceae</taxon>
        <taxon>Bacillus</taxon>
    </lineage>
</organism>
<evidence type="ECO:0000313" key="3">
    <source>
        <dbReference type="Proteomes" id="UP000010523"/>
    </source>
</evidence>
<feature type="transmembrane region" description="Helical" evidence="1">
    <location>
        <begin position="12"/>
        <end position="31"/>
    </location>
</feature>
<keyword evidence="1" id="KW-0472">Membrane</keyword>
<comment type="caution">
    <text evidence="2">The sequence shown here is derived from an EMBL/GenBank/DDBJ whole genome shotgun (WGS) entry which is preliminary data.</text>
</comment>
<name>I3E1M2_BACMT</name>
<keyword evidence="1" id="KW-0812">Transmembrane</keyword>
<protein>
    <submittedName>
        <fullName evidence="2">5'-Nucleotidase domain protein</fullName>
    </submittedName>
</protein>
<proteinExistence type="predicted"/>
<keyword evidence="1" id="KW-1133">Transmembrane helix</keyword>